<dbReference type="Pfam" id="PF06585">
    <property type="entry name" value="JHBP"/>
    <property type="match status" value="1"/>
</dbReference>
<dbReference type="InterPro" id="IPR010562">
    <property type="entry name" value="Haemolymph_juvenile_hormone-bd"/>
</dbReference>
<dbReference type="EMBL" id="OU896709">
    <property type="protein sequence ID" value="CAG9820021.1"/>
    <property type="molecule type" value="Genomic_DNA"/>
</dbReference>
<proteinExistence type="predicted"/>
<dbReference type="OrthoDB" id="6810615at2759"/>
<dbReference type="InterPro" id="IPR038606">
    <property type="entry name" value="To_sf"/>
</dbReference>
<reference evidence="1" key="1">
    <citation type="submission" date="2022-01" db="EMBL/GenBank/DDBJ databases">
        <authorList>
            <person name="King R."/>
        </authorList>
    </citation>
    <scope>NUCLEOTIDE SEQUENCE</scope>
</reference>
<protein>
    <submittedName>
        <fullName evidence="1">Uncharacterized protein</fullName>
    </submittedName>
</protein>
<evidence type="ECO:0000313" key="2">
    <source>
        <dbReference type="Proteomes" id="UP001153737"/>
    </source>
</evidence>
<name>A0A9N9X5F2_PHACE</name>
<sequence>MRRNRSKDFVSGINHPINFTIEPMIVDSWVLNVNLNFVNGTEYLRNSAFSGFSNCTIMSASYNPQNYTLVYTSYYPHILETGFSYNWGTISFEDGSTDAIYGRGGYDRHLYGSNITHRITFVPVHRDHGVEYLQVQRYELDSYGVRDTSVHWQNLYDGDTIRANRAFNRLAQNPMEIGAAVEGTLREGMTNMFRLYTEQLISSVPLRQLRRHFVNHS</sequence>
<evidence type="ECO:0000313" key="1">
    <source>
        <dbReference type="EMBL" id="CAG9820021.1"/>
    </source>
</evidence>
<dbReference type="Proteomes" id="UP001153737">
    <property type="component" value="Chromosome 3"/>
</dbReference>
<dbReference type="AlphaFoldDB" id="A0A9N9X5F2"/>
<organism evidence="1 2">
    <name type="scientific">Phaedon cochleariae</name>
    <name type="common">Mustard beetle</name>
    <dbReference type="NCBI Taxonomy" id="80249"/>
    <lineage>
        <taxon>Eukaryota</taxon>
        <taxon>Metazoa</taxon>
        <taxon>Ecdysozoa</taxon>
        <taxon>Arthropoda</taxon>
        <taxon>Hexapoda</taxon>
        <taxon>Insecta</taxon>
        <taxon>Pterygota</taxon>
        <taxon>Neoptera</taxon>
        <taxon>Endopterygota</taxon>
        <taxon>Coleoptera</taxon>
        <taxon>Polyphaga</taxon>
        <taxon>Cucujiformia</taxon>
        <taxon>Chrysomeloidea</taxon>
        <taxon>Chrysomelidae</taxon>
        <taxon>Chrysomelinae</taxon>
        <taxon>Chrysomelini</taxon>
        <taxon>Phaedon</taxon>
    </lineage>
</organism>
<gene>
    <name evidence="1" type="ORF">PHAECO_LOCUS7745</name>
</gene>
<accession>A0A9N9X5F2</accession>
<reference evidence="1" key="2">
    <citation type="submission" date="2022-10" db="EMBL/GenBank/DDBJ databases">
        <authorList>
            <consortium name="ENA_rothamsted_submissions"/>
            <consortium name="culmorum"/>
            <person name="King R."/>
        </authorList>
    </citation>
    <scope>NUCLEOTIDE SEQUENCE</scope>
</reference>
<dbReference type="Gene3D" id="3.15.10.30">
    <property type="entry name" value="Haemolymph juvenile hormone binding protein"/>
    <property type="match status" value="1"/>
</dbReference>
<keyword evidence="2" id="KW-1185">Reference proteome</keyword>